<dbReference type="GO" id="GO:0046872">
    <property type="term" value="F:metal ion binding"/>
    <property type="evidence" value="ECO:0007669"/>
    <property type="project" value="UniProtKB-KW"/>
</dbReference>
<evidence type="ECO:0000256" key="1">
    <source>
        <dbReference type="ARBA" id="ARBA00001968"/>
    </source>
</evidence>
<dbReference type="EMBL" id="DAKRPA010000056">
    <property type="protein sequence ID" value="DBA00901.1"/>
    <property type="molecule type" value="Genomic_DNA"/>
</dbReference>
<evidence type="ECO:0000313" key="6">
    <source>
        <dbReference type="Proteomes" id="UP001146120"/>
    </source>
</evidence>
<sequence length="149" mass="16820">MKNMFYNGRTHDHYVGSVLAFTPNGIISARTINALGAMHDSPLLDWGGLYDELAAIYARDTGQCVVDSAFARATFPFLIKYQQGANEITIGIQATAVRQASEWGMRGFQGSFPRIKDRLVYELRCERKIIIFLIILLYNFRSCASFVVR</sequence>
<dbReference type="PANTHER" id="PTHR48471:SF1">
    <property type="entry name" value="DDE TNP4 DOMAIN-CONTAINING PROTEIN"/>
    <property type="match status" value="1"/>
</dbReference>
<dbReference type="InterPro" id="IPR027806">
    <property type="entry name" value="HARBI1_dom"/>
</dbReference>
<proteinExistence type="predicted"/>
<evidence type="ECO:0000313" key="5">
    <source>
        <dbReference type="EMBL" id="DBA00901.1"/>
    </source>
</evidence>
<comment type="caution">
    <text evidence="5">The sequence shown here is derived from an EMBL/GenBank/DDBJ whole genome shotgun (WGS) entry which is preliminary data.</text>
</comment>
<reference evidence="5" key="2">
    <citation type="journal article" date="2023" name="Microbiol Resour">
        <title>Decontamination and Annotation of the Draft Genome Sequence of the Oomycete Lagenidium giganteum ARSEF 373.</title>
        <authorList>
            <person name="Morgan W.R."/>
            <person name="Tartar A."/>
        </authorList>
    </citation>
    <scope>NUCLEOTIDE SEQUENCE</scope>
    <source>
        <strain evidence="5">ARSEF 373</strain>
    </source>
</reference>
<dbReference type="PANTHER" id="PTHR48471">
    <property type="entry name" value="DDE TNP4 DOMAIN-CONTAINING PROTEIN"/>
    <property type="match status" value="1"/>
</dbReference>
<accession>A0AAV2Z3P4</accession>
<gene>
    <name evidence="5" type="ORF">N0F65_006101</name>
</gene>
<keyword evidence="2" id="KW-0479">Metal-binding</keyword>
<organism evidence="5 6">
    <name type="scientific">Lagenidium giganteum</name>
    <dbReference type="NCBI Taxonomy" id="4803"/>
    <lineage>
        <taxon>Eukaryota</taxon>
        <taxon>Sar</taxon>
        <taxon>Stramenopiles</taxon>
        <taxon>Oomycota</taxon>
        <taxon>Peronosporomycetes</taxon>
        <taxon>Pythiales</taxon>
        <taxon>Pythiaceae</taxon>
    </lineage>
</organism>
<dbReference type="Proteomes" id="UP001146120">
    <property type="component" value="Unassembled WGS sequence"/>
</dbReference>
<keyword evidence="3" id="KW-1133">Transmembrane helix</keyword>
<feature type="transmembrane region" description="Helical" evidence="3">
    <location>
        <begin position="129"/>
        <end position="148"/>
    </location>
</feature>
<comment type="cofactor">
    <cofactor evidence="1">
        <name>a divalent metal cation</name>
        <dbReference type="ChEBI" id="CHEBI:60240"/>
    </cofactor>
</comment>
<reference evidence="5" key="1">
    <citation type="submission" date="2022-11" db="EMBL/GenBank/DDBJ databases">
        <authorList>
            <person name="Morgan W.R."/>
            <person name="Tartar A."/>
        </authorList>
    </citation>
    <scope>NUCLEOTIDE SEQUENCE</scope>
    <source>
        <strain evidence="5">ARSEF 373</strain>
    </source>
</reference>
<dbReference type="Pfam" id="PF13359">
    <property type="entry name" value="DDE_Tnp_4"/>
    <property type="match status" value="1"/>
</dbReference>
<protein>
    <recommendedName>
        <fullName evidence="4">DDE Tnp4 domain-containing protein</fullName>
    </recommendedName>
</protein>
<feature type="domain" description="DDE Tnp4" evidence="4">
    <location>
        <begin position="2"/>
        <end position="136"/>
    </location>
</feature>
<dbReference type="AlphaFoldDB" id="A0AAV2Z3P4"/>
<keyword evidence="3" id="KW-0472">Membrane</keyword>
<name>A0AAV2Z3P4_9STRA</name>
<keyword evidence="3" id="KW-0812">Transmembrane</keyword>
<evidence type="ECO:0000256" key="3">
    <source>
        <dbReference type="SAM" id="Phobius"/>
    </source>
</evidence>
<evidence type="ECO:0000256" key="2">
    <source>
        <dbReference type="ARBA" id="ARBA00022723"/>
    </source>
</evidence>
<evidence type="ECO:0000259" key="4">
    <source>
        <dbReference type="Pfam" id="PF13359"/>
    </source>
</evidence>
<keyword evidence="6" id="KW-1185">Reference proteome</keyword>